<dbReference type="OrthoDB" id="382597at2157"/>
<dbReference type="InParanoid" id="L0ACB6"/>
<sequence precursor="true">MLKKYLLMIATFMLVASIIAFPLASMADYFQNNYTSNNYIIVYPNSISLLFNGSKYVDSEGYGSLNVNLLFLSGSKELTLNLSKYVDNNKYSLSEFKLYYNANGGMGISNYTSIHESQYFNSTSNGHLIVTANPSTKIYYINLSLYAVWEGSINYSNDIFNQLNNYQQFISQQFNMNDNFENNFNIQGVSNIFGFSSFNYSNIPGLNITYYNVKINKNSIYIEINATFNSSVITQNNANNESVLINNLINSYLKPKYLYISSYKIVENHTLKANLYINTNINLTSTSIPSYSNLNLNNIPQISQFNISIIKNALNASVEIIKYINNNYEILTPSSLSLNISYGNKIINYSLETPKIAFKTSTNAKENLLGIDYLIGNMSNILEQNGFDQLASKVNSAYMVKVTLIGKGVTVKPNQTTIGNLSNVSVVVNSNNSNMMTKEAIGGSVAVVLVILIAVILIKRHF</sequence>
<keyword evidence="1" id="KW-1133">Transmembrane helix</keyword>
<protein>
    <submittedName>
        <fullName evidence="2">Uncharacterized protein</fullName>
    </submittedName>
</protein>
<dbReference type="AlphaFoldDB" id="L0ACB6"/>
<dbReference type="RefSeq" id="WP_015232674.1">
    <property type="nucleotide sequence ID" value="NC_019791.1"/>
</dbReference>
<dbReference type="STRING" id="1056495.Calag_1055"/>
<keyword evidence="1" id="KW-0472">Membrane</keyword>
<proteinExistence type="predicted"/>
<feature type="transmembrane region" description="Helical" evidence="1">
    <location>
        <begin position="440"/>
        <end position="458"/>
    </location>
</feature>
<accession>L0ACB6</accession>
<dbReference type="EMBL" id="CP003378">
    <property type="protein sequence ID" value="AFZ70777.1"/>
    <property type="molecule type" value="Genomic_DNA"/>
</dbReference>
<dbReference type="Proteomes" id="UP000010469">
    <property type="component" value="Chromosome"/>
</dbReference>
<name>L0ACB6_CALLD</name>
<dbReference type="eggNOG" id="arCOG13703">
    <property type="taxonomic scope" value="Archaea"/>
</dbReference>
<dbReference type="HOGENOM" id="CLU_593980_0_0_2"/>
<keyword evidence="1" id="KW-0812">Transmembrane</keyword>
<keyword evidence="3" id="KW-1185">Reference proteome</keyword>
<organism evidence="2 3">
    <name type="scientific">Caldisphaera lagunensis (strain DSM 15908 / JCM 11604 / ANMR 0165 / IC-154)</name>
    <dbReference type="NCBI Taxonomy" id="1056495"/>
    <lineage>
        <taxon>Archaea</taxon>
        <taxon>Thermoproteota</taxon>
        <taxon>Thermoprotei</taxon>
        <taxon>Acidilobales</taxon>
        <taxon>Caldisphaeraceae</taxon>
        <taxon>Caldisphaera</taxon>
    </lineage>
</organism>
<reference evidence="3" key="1">
    <citation type="submission" date="2012-03" db="EMBL/GenBank/DDBJ databases">
        <title>Complete genome of Caldisphaera lagunensis DSM 15908.</title>
        <authorList>
            <person name="Lucas S."/>
            <person name="Copeland A."/>
            <person name="Lapidus A."/>
            <person name="Glavina del Rio T."/>
            <person name="Dalin E."/>
            <person name="Tice H."/>
            <person name="Bruce D."/>
            <person name="Goodwin L."/>
            <person name="Pitluck S."/>
            <person name="Peters L."/>
            <person name="Mikhailova N."/>
            <person name="Teshima H."/>
            <person name="Kyrpides N."/>
            <person name="Mavromatis K."/>
            <person name="Ivanova N."/>
            <person name="Brettin T."/>
            <person name="Detter J.C."/>
            <person name="Han C."/>
            <person name="Larimer F."/>
            <person name="Land M."/>
            <person name="Hauser L."/>
            <person name="Markowitz V."/>
            <person name="Cheng J.-F."/>
            <person name="Hugenholtz P."/>
            <person name="Woyke T."/>
            <person name="Wu D."/>
            <person name="Spring S."/>
            <person name="Schroeder M."/>
            <person name="Brambilla E."/>
            <person name="Klenk H.-P."/>
            <person name="Eisen J.A."/>
        </authorList>
    </citation>
    <scope>NUCLEOTIDE SEQUENCE [LARGE SCALE GENOMIC DNA]</scope>
    <source>
        <strain evidence="3">DSM 15908 / JCM 11604 / IC-154</strain>
    </source>
</reference>
<evidence type="ECO:0000256" key="1">
    <source>
        <dbReference type="SAM" id="Phobius"/>
    </source>
</evidence>
<evidence type="ECO:0000313" key="3">
    <source>
        <dbReference type="Proteomes" id="UP000010469"/>
    </source>
</evidence>
<evidence type="ECO:0000313" key="2">
    <source>
        <dbReference type="EMBL" id="AFZ70777.1"/>
    </source>
</evidence>
<dbReference type="KEGG" id="clg:Calag_1055"/>
<dbReference type="GeneID" id="14212315"/>
<gene>
    <name evidence="2" type="ordered locus">Calag_1055</name>
</gene>